<dbReference type="PROSITE" id="PS51186">
    <property type="entry name" value="GNAT"/>
    <property type="match status" value="1"/>
</dbReference>
<keyword evidence="2" id="KW-0012">Acyltransferase</keyword>
<gene>
    <name evidence="2" type="ORF">M8330_06480</name>
</gene>
<evidence type="ECO:0000313" key="2">
    <source>
        <dbReference type="EMBL" id="MCM0619940.1"/>
    </source>
</evidence>
<keyword evidence="3" id="KW-1185">Reference proteome</keyword>
<dbReference type="GO" id="GO:0016747">
    <property type="term" value="F:acyltransferase activity, transferring groups other than amino-acyl groups"/>
    <property type="evidence" value="ECO:0007669"/>
    <property type="project" value="InterPro"/>
</dbReference>
<keyword evidence="2" id="KW-0808">Transferase</keyword>
<evidence type="ECO:0000313" key="3">
    <source>
        <dbReference type="Proteomes" id="UP001139485"/>
    </source>
</evidence>
<protein>
    <submittedName>
        <fullName evidence="2">GNAT family N-acetyltransferase</fullName>
        <ecNumber evidence="2">2.3.1.-</ecNumber>
    </submittedName>
</protein>
<dbReference type="SUPFAM" id="SSF55729">
    <property type="entry name" value="Acyl-CoA N-acyltransferases (Nat)"/>
    <property type="match status" value="2"/>
</dbReference>
<dbReference type="EMBL" id="JAMOIL010000007">
    <property type="protein sequence ID" value="MCM0619940.1"/>
    <property type="molecule type" value="Genomic_DNA"/>
</dbReference>
<dbReference type="RefSeq" id="WP_250826649.1">
    <property type="nucleotide sequence ID" value="NZ_JAMOIL010000007.1"/>
</dbReference>
<dbReference type="AlphaFoldDB" id="A0A9X2D6F9"/>
<dbReference type="Pfam" id="PF00583">
    <property type="entry name" value="Acetyltransf_1"/>
    <property type="match status" value="1"/>
</dbReference>
<accession>A0A9X2D6F9</accession>
<dbReference type="Proteomes" id="UP001139485">
    <property type="component" value="Unassembled WGS sequence"/>
</dbReference>
<evidence type="ECO:0000259" key="1">
    <source>
        <dbReference type="PROSITE" id="PS51186"/>
    </source>
</evidence>
<proteinExistence type="predicted"/>
<comment type="caution">
    <text evidence="2">The sequence shown here is derived from an EMBL/GenBank/DDBJ whole genome shotgun (WGS) entry which is preliminary data.</text>
</comment>
<sequence length="346" mass="37923">MSGLTIRPVRVEDDADYSAWHRVYRDAERADRGESFVVWTEPETREALRGTGSTRVMTAWAGTVPGPDGAEQTVAWGMVELPLRDNLTVGHVMLGVLPEHRRCGHGTALLAHLEAYCAEHGRTVLGTETSWPFELGQDPAGLPGLEFGRARGYALELVEVQRRLALPVAPAVLDDLAASAAPHHADYELRSWVGDVPDDLVGGWAVLEASLETEAPTGGLTREPELADVQRVREGEELFVRQGRTPYRAAALAPDGTVVAYTEVVTTVHEPTRAYQWGTLVDRDHRGHRLGVALKVAATRLLGENQPEVREVITWNALDNPWMVSVNEALGFRPVECLGGLEKRTL</sequence>
<name>A0A9X2D6F9_9ACTN</name>
<reference evidence="2" key="1">
    <citation type="submission" date="2022-05" db="EMBL/GenBank/DDBJ databases">
        <authorList>
            <person name="Tuo L."/>
        </authorList>
    </citation>
    <scope>NUCLEOTIDE SEQUENCE</scope>
    <source>
        <strain evidence="2">BSK12Z-4</strain>
    </source>
</reference>
<dbReference type="EC" id="2.3.1.-" evidence="2"/>
<organism evidence="2 3">
    <name type="scientific">Nocardioides bruguierae</name>
    <dbReference type="NCBI Taxonomy" id="2945102"/>
    <lineage>
        <taxon>Bacteria</taxon>
        <taxon>Bacillati</taxon>
        <taxon>Actinomycetota</taxon>
        <taxon>Actinomycetes</taxon>
        <taxon>Propionibacteriales</taxon>
        <taxon>Nocardioidaceae</taxon>
        <taxon>Nocardioides</taxon>
    </lineage>
</organism>
<dbReference type="InterPro" id="IPR000182">
    <property type="entry name" value="GNAT_dom"/>
</dbReference>
<dbReference type="CDD" id="cd04301">
    <property type="entry name" value="NAT_SF"/>
    <property type="match status" value="1"/>
</dbReference>
<feature type="domain" description="N-acetyltransferase" evidence="1">
    <location>
        <begin position="4"/>
        <end position="169"/>
    </location>
</feature>
<dbReference type="Gene3D" id="3.40.630.30">
    <property type="match status" value="1"/>
</dbReference>
<dbReference type="InterPro" id="IPR016181">
    <property type="entry name" value="Acyl_CoA_acyltransferase"/>
</dbReference>